<keyword evidence="4" id="KW-1185">Reference proteome</keyword>
<organism evidence="3 4">
    <name type="scientific">Nasonia vitripennis</name>
    <name type="common">Parasitic wasp</name>
    <dbReference type="NCBI Taxonomy" id="7425"/>
    <lineage>
        <taxon>Eukaryota</taxon>
        <taxon>Metazoa</taxon>
        <taxon>Ecdysozoa</taxon>
        <taxon>Arthropoda</taxon>
        <taxon>Hexapoda</taxon>
        <taxon>Insecta</taxon>
        <taxon>Pterygota</taxon>
        <taxon>Neoptera</taxon>
        <taxon>Endopterygota</taxon>
        <taxon>Hymenoptera</taxon>
        <taxon>Apocrita</taxon>
        <taxon>Proctotrupomorpha</taxon>
        <taxon>Chalcidoidea</taxon>
        <taxon>Pteromalidae</taxon>
        <taxon>Pteromalinae</taxon>
        <taxon>Nasonia</taxon>
    </lineage>
</organism>
<evidence type="ECO:0000313" key="3">
    <source>
        <dbReference type="EnsemblMetazoa" id="XP_031777460"/>
    </source>
</evidence>
<dbReference type="EnsemblMetazoa" id="XM_031921600">
    <property type="protein sequence ID" value="XP_031777460"/>
    <property type="gene ID" value="LOC116415928"/>
</dbReference>
<feature type="chain" id="PRO_5036207717" evidence="2">
    <location>
        <begin position="21"/>
        <end position="115"/>
    </location>
</feature>
<evidence type="ECO:0000256" key="2">
    <source>
        <dbReference type="SAM" id="SignalP"/>
    </source>
</evidence>
<proteinExistence type="predicted"/>
<dbReference type="GeneID" id="116415928"/>
<dbReference type="Proteomes" id="UP000002358">
    <property type="component" value="Unassembled WGS sequence"/>
</dbReference>
<feature type="compositionally biased region" description="Low complexity" evidence="1">
    <location>
        <begin position="95"/>
        <end position="104"/>
    </location>
</feature>
<dbReference type="InParanoid" id="A0A7M7PV67"/>
<evidence type="ECO:0000256" key="1">
    <source>
        <dbReference type="SAM" id="MobiDB-lite"/>
    </source>
</evidence>
<evidence type="ECO:0000313" key="4">
    <source>
        <dbReference type="Proteomes" id="UP000002358"/>
    </source>
</evidence>
<reference evidence="3" key="1">
    <citation type="submission" date="2021-01" db="UniProtKB">
        <authorList>
            <consortium name="EnsemblMetazoa"/>
        </authorList>
    </citation>
    <scope>IDENTIFICATION</scope>
</reference>
<name>A0A7M7PV67_NASVI</name>
<feature type="region of interest" description="Disordered" evidence="1">
    <location>
        <begin position="23"/>
        <end position="115"/>
    </location>
</feature>
<feature type="compositionally biased region" description="Gly residues" evidence="1">
    <location>
        <begin position="105"/>
        <end position="115"/>
    </location>
</feature>
<dbReference type="RefSeq" id="XP_031777458.1">
    <property type="nucleotide sequence ID" value="XM_031921598.2"/>
</dbReference>
<feature type="signal peptide" evidence="2">
    <location>
        <begin position="1"/>
        <end position="20"/>
    </location>
</feature>
<dbReference type="OrthoDB" id="7699246at2759"/>
<dbReference type="AlphaFoldDB" id="A0A7M7PV67"/>
<dbReference type="EnsemblMetazoa" id="XM_031921598">
    <property type="protein sequence ID" value="XP_031777458"/>
    <property type="gene ID" value="LOC116415928"/>
</dbReference>
<keyword evidence="2" id="KW-0732">Signal</keyword>
<dbReference type="KEGG" id="nvi:116415928"/>
<sequence length="115" mass="12258">MKFLASLFMLIVAVMVAVDAYTPPVQKPHPNKPKFPTFPGQGSWSGRSRRSPQDNGQISINGKKEGGQTSWSVEGQQKVWGNEHGSIHVSGGANKQPGGKPQGSIGIGGSFEWGK</sequence>
<accession>A0A7M7PV67</accession>
<dbReference type="RefSeq" id="XP_031777460.1">
    <property type="nucleotide sequence ID" value="XM_031921600.2"/>
</dbReference>
<protein>
    <submittedName>
        <fullName evidence="3">Uncharacterized protein</fullName>
    </submittedName>
</protein>